<comment type="similarity">
    <text evidence="1">Belongs to the ComF/GntX family.</text>
</comment>
<dbReference type="EMBL" id="JFYO01000007">
    <property type="protein sequence ID" value="EZP26027.1"/>
    <property type="molecule type" value="Genomic_DNA"/>
</dbReference>
<dbReference type="AlphaFoldDB" id="A0A031FP04"/>
<organism evidence="3 4">
    <name type="scientific">Microbacterium oleivorans</name>
    <dbReference type="NCBI Taxonomy" id="273677"/>
    <lineage>
        <taxon>Bacteria</taxon>
        <taxon>Bacillati</taxon>
        <taxon>Actinomycetota</taxon>
        <taxon>Actinomycetes</taxon>
        <taxon>Micrococcales</taxon>
        <taxon>Microbacteriaceae</taxon>
        <taxon>Microbacterium</taxon>
    </lineage>
</organism>
<dbReference type="OrthoDB" id="5242900at2"/>
<sequence length="224" mass="23682">MPVPAAFSLPPHARRAIEEALAVVFPVSCAGCDLADRDLCDRCRGKLRASVHVRRLSRGLEVRSALVFDDVAARVIRSFKEDGRTGLARPLGIALRAAWPTGVDAVPVPVPASRASLRRRGYAPVVLAARRAGWRPFPLLSVARATADQRALTRDERAENLAGAMRVNPRAAGRLGGRGVVLVDDVVTTGATLEEAARALRADGIIVAGAVTIAATPRRHASGA</sequence>
<comment type="caution">
    <text evidence="3">The sequence shown here is derived from an EMBL/GenBank/DDBJ whole genome shotgun (WGS) entry which is preliminary data.</text>
</comment>
<dbReference type="GO" id="GO:0016757">
    <property type="term" value="F:glycosyltransferase activity"/>
    <property type="evidence" value="ECO:0007669"/>
    <property type="project" value="UniProtKB-KW"/>
</dbReference>
<reference evidence="3 4" key="1">
    <citation type="submission" date="2014-03" db="EMBL/GenBank/DDBJ databases">
        <title>Draft Genome Sequences of 13 Willow Endophytes.</title>
        <authorList>
            <person name="Gan H.Y."/>
            <person name="Gan H.M."/>
            <person name="Savka M.A."/>
            <person name="Hudson A.O."/>
        </authorList>
    </citation>
    <scope>NUCLEOTIDE SEQUENCE [LARGE SCALE GENOMIC DNA]</scope>
    <source>
        <strain evidence="3 4">RIT293</strain>
    </source>
</reference>
<keyword evidence="4" id="KW-1185">Reference proteome</keyword>
<dbReference type="PATRIC" id="fig|273677.3.peg.2340"/>
<dbReference type="InterPro" id="IPR029057">
    <property type="entry name" value="PRTase-like"/>
</dbReference>
<evidence type="ECO:0000313" key="3">
    <source>
        <dbReference type="EMBL" id="EZP26027.1"/>
    </source>
</evidence>
<dbReference type="Proteomes" id="UP000024001">
    <property type="component" value="Unassembled WGS sequence"/>
</dbReference>
<dbReference type="Gene3D" id="3.40.50.2020">
    <property type="match status" value="1"/>
</dbReference>
<dbReference type="SUPFAM" id="SSF53271">
    <property type="entry name" value="PRTase-like"/>
    <property type="match status" value="1"/>
</dbReference>
<dbReference type="PANTHER" id="PTHR47505:SF1">
    <property type="entry name" value="DNA UTILIZATION PROTEIN YHGH"/>
    <property type="match status" value="1"/>
</dbReference>
<evidence type="ECO:0000313" key="4">
    <source>
        <dbReference type="Proteomes" id="UP000024001"/>
    </source>
</evidence>
<name>A0A031FP04_9MICO</name>
<keyword evidence="3" id="KW-0328">Glycosyltransferase</keyword>
<evidence type="ECO:0000256" key="1">
    <source>
        <dbReference type="ARBA" id="ARBA00008007"/>
    </source>
</evidence>
<gene>
    <name evidence="3" type="ORF">BW34_02359</name>
</gene>
<proteinExistence type="inferred from homology"/>
<feature type="domain" description="Phosphoribosyltransferase" evidence="2">
    <location>
        <begin position="160"/>
        <end position="218"/>
    </location>
</feature>
<accession>A0A031FP04</accession>
<dbReference type="PANTHER" id="PTHR47505">
    <property type="entry name" value="DNA UTILIZATION PROTEIN YHGH"/>
    <property type="match status" value="1"/>
</dbReference>
<protein>
    <submittedName>
        <fullName evidence="3">Phosphoribosyltransferase</fullName>
    </submittedName>
</protein>
<keyword evidence="3" id="KW-0808">Transferase</keyword>
<dbReference type="Pfam" id="PF00156">
    <property type="entry name" value="Pribosyltran"/>
    <property type="match status" value="1"/>
</dbReference>
<dbReference type="InterPro" id="IPR000836">
    <property type="entry name" value="PRTase_dom"/>
</dbReference>
<evidence type="ECO:0000259" key="2">
    <source>
        <dbReference type="Pfam" id="PF00156"/>
    </source>
</evidence>
<dbReference type="InterPro" id="IPR051910">
    <property type="entry name" value="ComF/GntX_DNA_util-trans"/>
</dbReference>
<dbReference type="eggNOG" id="COG1040">
    <property type="taxonomic scope" value="Bacteria"/>
</dbReference>
<dbReference type="RefSeq" id="WP_036312681.1">
    <property type="nucleotide sequence ID" value="NZ_JFYO01000007.1"/>
</dbReference>